<dbReference type="AlphaFoldDB" id="A0AAD6RW45"/>
<sequence length="219" mass="24190">MDLSCVPWFHIDSWLGVVSIVSIDTIMLVRTWAMWHRSKRALTLLLSVQLLCNLAEAGATLWASLTLFSIPSPNNIRPCLTGFARPDVLYALWMGVVVWDLTVMVATLVRAVPAIRLNRTATPMISLILRDGIQYFVLMLLIALGNIVVINKAPAPLATMLLTLQRVTNSVIGSRIMLNLRGMLLNRGSHSNRGGTTFDESTTIQLVPRGNRSMYSSTA</sequence>
<protein>
    <submittedName>
        <fullName evidence="2">Uncharacterized protein</fullName>
    </submittedName>
</protein>
<feature type="transmembrane region" description="Helical" evidence="1">
    <location>
        <begin position="6"/>
        <end position="29"/>
    </location>
</feature>
<evidence type="ECO:0000313" key="2">
    <source>
        <dbReference type="EMBL" id="KAJ7016169.1"/>
    </source>
</evidence>
<keyword evidence="3" id="KW-1185">Reference proteome</keyword>
<dbReference type="EMBL" id="JARJCM010000577">
    <property type="protein sequence ID" value="KAJ7016169.1"/>
    <property type="molecule type" value="Genomic_DNA"/>
</dbReference>
<reference evidence="2" key="1">
    <citation type="submission" date="2023-03" db="EMBL/GenBank/DDBJ databases">
        <title>Massive genome expansion in bonnet fungi (Mycena s.s.) driven by repeated elements and novel gene families across ecological guilds.</title>
        <authorList>
            <consortium name="Lawrence Berkeley National Laboratory"/>
            <person name="Harder C.B."/>
            <person name="Miyauchi S."/>
            <person name="Viragh M."/>
            <person name="Kuo A."/>
            <person name="Thoen E."/>
            <person name="Andreopoulos B."/>
            <person name="Lu D."/>
            <person name="Skrede I."/>
            <person name="Drula E."/>
            <person name="Henrissat B."/>
            <person name="Morin E."/>
            <person name="Kohler A."/>
            <person name="Barry K."/>
            <person name="LaButti K."/>
            <person name="Morin E."/>
            <person name="Salamov A."/>
            <person name="Lipzen A."/>
            <person name="Mereny Z."/>
            <person name="Hegedus B."/>
            <person name="Baldrian P."/>
            <person name="Stursova M."/>
            <person name="Weitz H."/>
            <person name="Taylor A."/>
            <person name="Grigoriev I.V."/>
            <person name="Nagy L.G."/>
            <person name="Martin F."/>
            <person name="Kauserud H."/>
        </authorList>
    </citation>
    <scope>NUCLEOTIDE SEQUENCE</scope>
    <source>
        <strain evidence="2">CBHHK200</strain>
    </source>
</reference>
<accession>A0AAD6RW45</accession>
<name>A0AAD6RW45_9AGAR</name>
<gene>
    <name evidence="2" type="ORF">C8F04DRAFT_576606</name>
</gene>
<comment type="caution">
    <text evidence="2">The sequence shown here is derived from an EMBL/GenBank/DDBJ whole genome shotgun (WGS) entry which is preliminary data.</text>
</comment>
<keyword evidence="1" id="KW-1133">Transmembrane helix</keyword>
<organism evidence="2 3">
    <name type="scientific">Mycena alexandri</name>
    <dbReference type="NCBI Taxonomy" id="1745969"/>
    <lineage>
        <taxon>Eukaryota</taxon>
        <taxon>Fungi</taxon>
        <taxon>Dikarya</taxon>
        <taxon>Basidiomycota</taxon>
        <taxon>Agaricomycotina</taxon>
        <taxon>Agaricomycetes</taxon>
        <taxon>Agaricomycetidae</taxon>
        <taxon>Agaricales</taxon>
        <taxon>Marasmiineae</taxon>
        <taxon>Mycenaceae</taxon>
        <taxon>Mycena</taxon>
    </lineage>
</organism>
<evidence type="ECO:0000313" key="3">
    <source>
        <dbReference type="Proteomes" id="UP001218188"/>
    </source>
</evidence>
<dbReference type="Proteomes" id="UP001218188">
    <property type="component" value="Unassembled WGS sequence"/>
</dbReference>
<feature type="transmembrane region" description="Helical" evidence="1">
    <location>
        <begin position="90"/>
        <end position="112"/>
    </location>
</feature>
<keyword evidence="1" id="KW-0812">Transmembrane</keyword>
<feature type="transmembrane region" description="Helical" evidence="1">
    <location>
        <begin position="133"/>
        <end position="151"/>
    </location>
</feature>
<evidence type="ECO:0000256" key="1">
    <source>
        <dbReference type="SAM" id="Phobius"/>
    </source>
</evidence>
<keyword evidence="1" id="KW-0472">Membrane</keyword>
<proteinExistence type="predicted"/>
<feature type="transmembrane region" description="Helical" evidence="1">
    <location>
        <begin position="41"/>
        <end position="70"/>
    </location>
</feature>